<dbReference type="AlphaFoldDB" id="A0A1F5NRE2"/>
<dbReference type="Gene3D" id="2.40.50.140">
    <property type="entry name" value="Nucleic acid-binding proteins"/>
    <property type="match status" value="4"/>
</dbReference>
<name>A0A1F5NRE2_9BACT</name>
<reference evidence="6 7" key="1">
    <citation type="journal article" date="2016" name="Nat. Commun.">
        <title>Thousands of microbial genomes shed light on interconnected biogeochemical processes in an aquifer system.</title>
        <authorList>
            <person name="Anantharaman K."/>
            <person name="Brown C.T."/>
            <person name="Hug L.A."/>
            <person name="Sharon I."/>
            <person name="Castelle C.J."/>
            <person name="Probst A.J."/>
            <person name="Thomas B.C."/>
            <person name="Singh A."/>
            <person name="Wilkins M.J."/>
            <person name="Karaoz U."/>
            <person name="Brodie E.L."/>
            <person name="Williams K.H."/>
            <person name="Hubbard S.S."/>
            <person name="Banfield J.F."/>
        </authorList>
    </citation>
    <scope>NUCLEOTIDE SEQUENCE [LARGE SCALE GENOMIC DNA]</scope>
</reference>
<dbReference type="PANTHER" id="PTHR10724">
    <property type="entry name" value="30S RIBOSOMAL PROTEIN S1"/>
    <property type="match status" value="1"/>
</dbReference>
<feature type="domain" description="S1 motif" evidence="5">
    <location>
        <begin position="103"/>
        <end position="181"/>
    </location>
</feature>
<dbReference type="EMBL" id="MFEJ01000021">
    <property type="protein sequence ID" value="OGE80112.1"/>
    <property type="molecule type" value="Genomic_DNA"/>
</dbReference>
<dbReference type="FunFam" id="2.40.50.140:FF:000103">
    <property type="entry name" value="protein RRP5 homolog"/>
    <property type="match status" value="1"/>
</dbReference>
<evidence type="ECO:0000256" key="4">
    <source>
        <dbReference type="ARBA" id="ARBA00025604"/>
    </source>
</evidence>
<feature type="domain" description="S1 motif" evidence="5">
    <location>
        <begin position="198"/>
        <end position="265"/>
    </location>
</feature>
<dbReference type="PANTHER" id="PTHR10724:SF7">
    <property type="entry name" value="SMALL RIBOSOMAL SUBUNIT PROTEIN BS1C"/>
    <property type="match status" value="1"/>
</dbReference>
<dbReference type="Pfam" id="PF00575">
    <property type="entry name" value="S1"/>
    <property type="match status" value="4"/>
</dbReference>
<comment type="caution">
    <text evidence="6">The sequence shown here is derived from an EMBL/GenBank/DDBJ whole genome shotgun (WGS) entry which is preliminary data.</text>
</comment>
<gene>
    <name evidence="6" type="ORF">A2660_00515</name>
</gene>
<dbReference type="InterPro" id="IPR012340">
    <property type="entry name" value="NA-bd_OB-fold"/>
</dbReference>
<evidence type="ECO:0000259" key="5">
    <source>
        <dbReference type="PROSITE" id="PS50126"/>
    </source>
</evidence>
<dbReference type="CDD" id="cd04465">
    <property type="entry name" value="S1_RPS1_repeat_ec2_hs2"/>
    <property type="match status" value="1"/>
</dbReference>
<dbReference type="SMART" id="SM00316">
    <property type="entry name" value="S1"/>
    <property type="match status" value="4"/>
</dbReference>
<evidence type="ECO:0000256" key="3">
    <source>
        <dbReference type="ARBA" id="ARBA00023274"/>
    </source>
</evidence>
<comment type="similarity">
    <text evidence="1">Belongs to the bacterial ribosomal protein bS1 family.</text>
</comment>
<dbReference type="GO" id="GO:0006412">
    <property type="term" value="P:translation"/>
    <property type="evidence" value="ECO:0007669"/>
    <property type="project" value="TreeGrafter"/>
</dbReference>
<comment type="function">
    <text evidence="4">Binds mRNA; thus facilitating recognition of the initiation point. It is needed to translate mRNA with a short Shine-Dalgarno (SD) purine-rich sequence.</text>
</comment>
<sequence>MQELLAQDGAEINVPKAGDILEGRVLTISKNEVYVDIPGIGLGVVRGRELYDESVRITTLKVGDTVLALVVESENKDGNIEMSFRAAGQERIWQTLSERLRSREVIKTKILEANKGGLMVEVNGVIGFLPVSQLSSEHYPRVEEGDKNKILEVLKSYVGKIFDVQVITADAQDEKLIVSEKAVGEEAMRTKIGKLALEQVVDAEVSGIVDFGIFIKFGEGLEGLVHISELAWNRIEHPKDLYKVGQKVQAQIISIDRDRISFSIKRLQPDPWTEAIKKYQVDQVVSGKVTKVMQFGAFVELDPEIYGLVHSVELSNDEISDASQVVKIGDVREFKIISIEPQEHRLGLSLRAVVNKQV</sequence>
<dbReference type="PRINTS" id="PR00681">
    <property type="entry name" value="RIBOSOMALS1"/>
</dbReference>
<dbReference type="InterPro" id="IPR050437">
    <property type="entry name" value="Ribos_protein_bS1-like"/>
</dbReference>
<dbReference type="InterPro" id="IPR003029">
    <property type="entry name" value="S1_domain"/>
</dbReference>
<protein>
    <recommendedName>
        <fullName evidence="5">S1 motif domain-containing protein</fullName>
    </recommendedName>
</protein>
<dbReference type="PROSITE" id="PS50126">
    <property type="entry name" value="S1"/>
    <property type="match status" value="4"/>
</dbReference>
<keyword evidence="2" id="KW-0689">Ribosomal protein</keyword>
<organism evidence="6 7">
    <name type="scientific">Candidatus Doudnabacteria bacterium RIFCSPHIGHO2_01_FULL_45_18</name>
    <dbReference type="NCBI Taxonomy" id="1817823"/>
    <lineage>
        <taxon>Bacteria</taxon>
        <taxon>Candidatus Doudnaibacteriota</taxon>
    </lineage>
</organism>
<dbReference type="GO" id="GO:0003735">
    <property type="term" value="F:structural constituent of ribosome"/>
    <property type="evidence" value="ECO:0007669"/>
    <property type="project" value="TreeGrafter"/>
</dbReference>
<keyword evidence="3" id="KW-0687">Ribonucleoprotein</keyword>
<evidence type="ECO:0000313" key="6">
    <source>
        <dbReference type="EMBL" id="OGE80112.1"/>
    </source>
</evidence>
<evidence type="ECO:0000313" key="7">
    <source>
        <dbReference type="Proteomes" id="UP000176233"/>
    </source>
</evidence>
<dbReference type="SUPFAM" id="SSF50249">
    <property type="entry name" value="Nucleic acid-binding proteins"/>
    <property type="match status" value="4"/>
</dbReference>
<feature type="domain" description="S1 motif" evidence="5">
    <location>
        <begin position="18"/>
        <end position="85"/>
    </location>
</feature>
<dbReference type="GO" id="GO:0003729">
    <property type="term" value="F:mRNA binding"/>
    <property type="evidence" value="ECO:0007669"/>
    <property type="project" value="TreeGrafter"/>
</dbReference>
<feature type="domain" description="S1 motif" evidence="5">
    <location>
        <begin position="282"/>
        <end position="351"/>
    </location>
</feature>
<dbReference type="Proteomes" id="UP000176233">
    <property type="component" value="Unassembled WGS sequence"/>
</dbReference>
<accession>A0A1F5NRE2</accession>
<evidence type="ECO:0000256" key="1">
    <source>
        <dbReference type="ARBA" id="ARBA00006767"/>
    </source>
</evidence>
<dbReference type="InterPro" id="IPR035104">
    <property type="entry name" value="Ribosomal_protein_S1-like"/>
</dbReference>
<evidence type="ECO:0000256" key="2">
    <source>
        <dbReference type="ARBA" id="ARBA00022980"/>
    </source>
</evidence>
<dbReference type="GO" id="GO:0022627">
    <property type="term" value="C:cytosolic small ribosomal subunit"/>
    <property type="evidence" value="ECO:0007669"/>
    <property type="project" value="TreeGrafter"/>
</dbReference>
<proteinExistence type="inferred from homology"/>